<evidence type="ECO:0000313" key="12">
    <source>
        <dbReference type="EMBL" id="KZZ90742.1"/>
    </source>
</evidence>
<evidence type="ECO:0000259" key="11">
    <source>
        <dbReference type="PROSITE" id="PS51466"/>
    </source>
</evidence>
<organism evidence="12 13">
    <name type="scientific">Moelleriella libera RCEF 2490</name>
    <dbReference type="NCBI Taxonomy" id="1081109"/>
    <lineage>
        <taxon>Eukaryota</taxon>
        <taxon>Fungi</taxon>
        <taxon>Dikarya</taxon>
        <taxon>Ascomycota</taxon>
        <taxon>Pezizomycotina</taxon>
        <taxon>Sordariomycetes</taxon>
        <taxon>Hypocreomycetidae</taxon>
        <taxon>Hypocreales</taxon>
        <taxon>Clavicipitaceae</taxon>
        <taxon>Moelleriella</taxon>
    </lineage>
</organism>
<reference evidence="12 13" key="1">
    <citation type="journal article" date="2016" name="Genome Biol. Evol.">
        <title>Divergent and convergent evolution of fungal pathogenicity.</title>
        <authorList>
            <person name="Shang Y."/>
            <person name="Xiao G."/>
            <person name="Zheng P."/>
            <person name="Cen K."/>
            <person name="Zhan S."/>
            <person name="Wang C."/>
        </authorList>
    </citation>
    <scope>NUCLEOTIDE SEQUENCE [LARGE SCALE GENOMIC DNA]</scope>
    <source>
        <strain evidence="12 13">RCEF 2490</strain>
    </source>
</reference>
<keyword evidence="7" id="KW-0862">Zinc</keyword>
<dbReference type="InterPro" id="IPR031141">
    <property type="entry name" value="SIZ1/2_SP-RING"/>
</dbReference>
<dbReference type="GO" id="GO:0016925">
    <property type="term" value="P:protein sumoylation"/>
    <property type="evidence" value="ECO:0007669"/>
    <property type="project" value="UniProtKB-UniPathway"/>
</dbReference>
<proteinExistence type="inferred from homology"/>
<dbReference type="InterPro" id="IPR023321">
    <property type="entry name" value="PINIT"/>
</dbReference>
<dbReference type="GO" id="GO:0008270">
    <property type="term" value="F:zinc ion binding"/>
    <property type="evidence" value="ECO:0007669"/>
    <property type="project" value="UniProtKB-KW"/>
</dbReference>
<evidence type="ECO:0000256" key="5">
    <source>
        <dbReference type="ARBA" id="ARBA00022771"/>
    </source>
</evidence>
<comment type="pathway">
    <text evidence="1">Protein modification; protein sumoylation.</text>
</comment>
<name>A0A167Y1G4_9HYPO</name>
<sequence>MATPTSSITRQELTTLIRQVQGNHMLNRQLSLICQVNGLKSTGVKAELQRRIVELLQEAVNANDVSRFQQIRQSIANAVSQRSSPSSKSSTSRNSLPNSSPGQFTTAMPSLQSGTSPHSQRDFLGNPTTSNGRPSSGIWPPLGQVVLFHTSPFYRIENPISTLRTCEAMAQHRNSILIPIRMNDHPILQRCVDDKLYRVMIFCAGDVNGVQNIAFPHQSELRVNTAEIKANLRGLKNKPGSTRPVDITDALRWRPNYKFYLIANLCKVTAVSELVSIISTRRRIPKESVIAELNKKAQDADVVATSQVLSLKCPLSYMRLEVPCRSLSCTHIQCFDATSFLQLQEQGPQWLCPICNKSAPFEQLAVDEYVRDILTNTSKDLETVTIEPNGRWLTKASQDEDLKSSTGATYEEDDDFEISEISVIGRRLDTPKPCTPVTGTPASAGRDSSASAPRGAATFSAKRPAAAVIDLTLSSDDEEPIRPRKRQNTSANGFRDDLDFWHDSPHNYHLS</sequence>
<evidence type="ECO:0000256" key="8">
    <source>
        <dbReference type="PROSITE-ProRule" id="PRU00452"/>
    </source>
</evidence>
<keyword evidence="4" id="KW-0479">Metal-binding</keyword>
<comment type="caution">
    <text evidence="12">The sequence shown here is derived from an EMBL/GenBank/DDBJ whole genome shotgun (WGS) entry which is preliminary data.</text>
</comment>
<evidence type="ECO:0000256" key="7">
    <source>
        <dbReference type="ARBA" id="ARBA00022833"/>
    </source>
</evidence>
<dbReference type="PANTHER" id="PTHR10782:SF4">
    <property type="entry name" value="TONALLI, ISOFORM E"/>
    <property type="match status" value="1"/>
</dbReference>
<dbReference type="GO" id="GO:0000785">
    <property type="term" value="C:chromatin"/>
    <property type="evidence" value="ECO:0007669"/>
    <property type="project" value="TreeGrafter"/>
</dbReference>
<dbReference type="Gene3D" id="2.60.120.780">
    <property type="entry name" value="PINIT domain"/>
    <property type="match status" value="1"/>
</dbReference>
<feature type="compositionally biased region" description="Polar residues" evidence="9">
    <location>
        <begin position="437"/>
        <end position="451"/>
    </location>
</feature>
<dbReference type="PROSITE" id="PS51044">
    <property type="entry name" value="ZF_SP_RING"/>
    <property type="match status" value="1"/>
</dbReference>
<dbReference type="GO" id="GO:0061665">
    <property type="term" value="F:SUMO ligase activity"/>
    <property type="evidence" value="ECO:0007669"/>
    <property type="project" value="TreeGrafter"/>
</dbReference>
<feature type="compositionally biased region" description="Basic and acidic residues" evidence="9">
    <location>
        <begin position="494"/>
        <end position="511"/>
    </location>
</feature>
<feature type="compositionally biased region" description="Polar residues" evidence="9">
    <location>
        <begin position="101"/>
        <end position="118"/>
    </location>
</feature>
<evidence type="ECO:0000256" key="4">
    <source>
        <dbReference type="ARBA" id="ARBA00022723"/>
    </source>
</evidence>
<evidence type="ECO:0000256" key="3">
    <source>
        <dbReference type="ARBA" id="ARBA00022679"/>
    </source>
</evidence>
<dbReference type="Pfam" id="PF14324">
    <property type="entry name" value="PINIT"/>
    <property type="match status" value="1"/>
</dbReference>
<dbReference type="PROSITE" id="PS51466">
    <property type="entry name" value="PINIT"/>
    <property type="match status" value="1"/>
</dbReference>
<dbReference type="InterPro" id="IPR004181">
    <property type="entry name" value="Znf_MIZ"/>
</dbReference>
<gene>
    <name evidence="12" type="ORF">AAL_06968</name>
</gene>
<dbReference type="EMBL" id="AZGY01000020">
    <property type="protein sequence ID" value="KZZ90742.1"/>
    <property type="molecule type" value="Genomic_DNA"/>
</dbReference>
<evidence type="ECO:0000256" key="2">
    <source>
        <dbReference type="ARBA" id="ARBA00005383"/>
    </source>
</evidence>
<evidence type="ECO:0000313" key="13">
    <source>
        <dbReference type="Proteomes" id="UP000078544"/>
    </source>
</evidence>
<dbReference type="PANTHER" id="PTHR10782">
    <property type="entry name" value="ZINC FINGER MIZ DOMAIN-CONTAINING PROTEIN"/>
    <property type="match status" value="1"/>
</dbReference>
<keyword evidence="5 8" id="KW-0863">Zinc-finger</keyword>
<accession>A0A167Y1G4</accession>
<evidence type="ECO:0000256" key="1">
    <source>
        <dbReference type="ARBA" id="ARBA00004718"/>
    </source>
</evidence>
<feature type="domain" description="SP-RING-type" evidence="10">
    <location>
        <begin position="298"/>
        <end position="383"/>
    </location>
</feature>
<feature type="region of interest" description="Disordered" evidence="9">
    <location>
        <begin position="428"/>
        <end position="511"/>
    </location>
</feature>
<feature type="region of interest" description="Disordered" evidence="9">
    <location>
        <begin position="76"/>
        <end position="137"/>
    </location>
</feature>
<keyword evidence="13" id="KW-1185">Reference proteome</keyword>
<evidence type="ECO:0000259" key="10">
    <source>
        <dbReference type="PROSITE" id="PS51044"/>
    </source>
</evidence>
<dbReference type="STRING" id="1081109.A0A167Y1G4"/>
<dbReference type="Proteomes" id="UP000078544">
    <property type="component" value="Unassembled WGS sequence"/>
</dbReference>
<keyword evidence="3" id="KW-0808">Transferase</keyword>
<feature type="domain" description="PINIT" evidence="11">
    <location>
        <begin position="134"/>
        <end position="284"/>
    </location>
</feature>
<comment type="similarity">
    <text evidence="2">Belongs to the PIAS family.</text>
</comment>
<dbReference type="InterPro" id="IPR038654">
    <property type="entry name" value="PINIT_sf"/>
</dbReference>
<dbReference type="Gene3D" id="3.30.40.10">
    <property type="entry name" value="Zinc/RING finger domain, C3HC4 (zinc finger)"/>
    <property type="match status" value="1"/>
</dbReference>
<dbReference type="InterPro" id="IPR013083">
    <property type="entry name" value="Znf_RING/FYVE/PHD"/>
</dbReference>
<dbReference type="AlphaFoldDB" id="A0A167Y1G4"/>
<evidence type="ECO:0000256" key="6">
    <source>
        <dbReference type="ARBA" id="ARBA00022786"/>
    </source>
</evidence>
<dbReference type="OrthoDB" id="28127at2759"/>
<dbReference type="Pfam" id="PF02891">
    <property type="entry name" value="zf-MIZ"/>
    <property type="match status" value="1"/>
</dbReference>
<dbReference type="CDD" id="cd16792">
    <property type="entry name" value="SP-RING_Siz-like"/>
    <property type="match status" value="1"/>
</dbReference>
<feature type="compositionally biased region" description="Low complexity" evidence="9">
    <location>
        <begin position="80"/>
        <end position="100"/>
    </location>
</feature>
<dbReference type="UniPathway" id="UPA00886"/>
<keyword evidence="6" id="KW-0833">Ubl conjugation pathway</keyword>
<evidence type="ECO:0000256" key="9">
    <source>
        <dbReference type="SAM" id="MobiDB-lite"/>
    </source>
</evidence>
<protein>
    <submittedName>
        <fullName evidence="12">Zinc finger, MIZ-type</fullName>
    </submittedName>
</protein>